<dbReference type="Pfam" id="PF10282">
    <property type="entry name" value="Lactonase"/>
    <property type="match status" value="1"/>
</dbReference>
<keyword evidence="2" id="KW-0313">Glucose metabolism</keyword>
<feature type="signal peptide" evidence="3">
    <location>
        <begin position="1"/>
        <end position="19"/>
    </location>
</feature>
<keyword evidence="2" id="KW-0119">Carbohydrate metabolism</keyword>
<keyword evidence="3" id="KW-0732">Signal</keyword>
<dbReference type="GO" id="GO:0006006">
    <property type="term" value="P:glucose metabolic process"/>
    <property type="evidence" value="ECO:0007669"/>
    <property type="project" value="UniProtKB-KW"/>
</dbReference>
<gene>
    <name evidence="4" type="ORF">SAMN04488132_102251</name>
</gene>
<dbReference type="STRING" id="413434.SAMN04488132_102251"/>
<evidence type="ECO:0000313" key="5">
    <source>
        <dbReference type="Proteomes" id="UP000190888"/>
    </source>
</evidence>
<reference evidence="4 5" key="1">
    <citation type="submission" date="2017-02" db="EMBL/GenBank/DDBJ databases">
        <authorList>
            <person name="Peterson S.W."/>
        </authorList>
    </citation>
    <scope>NUCLEOTIDE SEQUENCE [LARGE SCALE GENOMIC DNA]</scope>
    <source>
        <strain evidence="4 5">DSM 22335</strain>
    </source>
</reference>
<dbReference type="OrthoDB" id="9790815at2"/>
<evidence type="ECO:0000256" key="3">
    <source>
        <dbReference type="SAM" id="SignalP"/>
    </source>
</evidence>
<organism evidence="4 5">
    <name type="scientific">Sediminibacterium ginsengisoli</name>
    <dbReference type="NCBI Taxonomy" id="413434"/>
    <lineage>
        <taxon>Bacteria</taxon>
        <taxon>Pseudomonadati</taxon>
        <taxon>Bacteroidota</taxon>
        <taxon>Chitinophagia</taxon>
        <taxon>Chitinophagales</taxon>
        <taxon>Chitinophagaceae</taxon>
        <taxon>Sediminibacterium</taxon>
    </lineage>
</organism>
<dbReference type="SUPFAM" id="SSF51004">
    <property type="entry name" value="C-terminal (heme d1) domain of cytochrome cd1-nitrite reductase"/>
    <property type="match status" value="1"/>
</dbReference>
<dbReference type="RefSeq" id="WP_078830212.1">
    <property type="nucleotide sequence ID" value="NZ_FUWH01000002.1"/>
</dbReference>
<dbReference type="Gene3D" id="2.130.10.10">
    <property type="entry name" value="YVTN repeat-like/Quinoprotein amine dehydrogenase"/>
    <property type="match status" value="1"/>
</dbReference>
<evidence type="ECO:0000313" key="4">
    <source>
        <dbReference type="EMBL" id="SJZ48588.1"/>
    </source>
</evidence>
<proteinExistence type="inferred from homology"/>
<dbReference type="GO" id="GO:0005829">
    <property type="term" value="C:cytosol"/>
    <property type="evidence" value="ECO:0007669"/>
    <property type="project" value="TreeGrafter"/>
</dbReference>
<dbReference type="AlphaFoldDB" id="A0A1T4L1W4"/>
<feature type="chain" id="PRO_5012007008" evidence="3">
    <location>
        <begin position="20"/>
        <end position="373"/>
    </location>
</feature>
<dbReference type="InterPro" id="IPR015943">
    <property type="entry name" value="WD40/YVTN_repeat-like_dom_sf"/>
</dbReference>
<dbReference type="PANTHER" id="PTHR30344:SF1">
    <property type="entry name" value="6-PHOSPHOGLUCONOLACTONASE"/>
    <property type="match status" value="1"/>
</dbReference>
<evidence type="ECO:0000256" key="2">
    <source>
        <dbReference type="ARBA" id="ARBA00022526"/>
    </source>
</evidence>
<sequence>MRFSAFLITCVLLTFQANAQQYYLFAGTYTNANESKGIYVYKFDAETGAVTWISNTDSCTNPSYITLSRNGKYLYSVNETGRDKPGRVSAFSFSKSDGSLTLLNTQPSGGDDPCFVTTDKKGKWLFAANYSGGNLSAFRLNKNGSLQPYTQLIQHQGSSINQKRQDKAHVHSTFITPDQRYILAADLGMDIIARYHFDENREEPLKRISSTAVEAGSGPRHIAFHPRKSFVYLISELSGTVTVYADIHGGLIKQQTIATHPDDFKGQPGSADIHLSPDGHFLYASNRGEENNLAIFSVDKKSGLLTKVGYQAIPGTGPRNFIIDPKGKFLLVANQKTNNIVIYKRDEQTGLLQQLPQQVNLPAPVCLQLLKMK</sequence>
<name>A0A1T4L1W4_9BACT</name>
<protein>
    <submittedName>
        <fullName evidence="4">6-phosphogluconolactonase</fullName>
    </submittedName>
</protein>
<dbReference type="GO" id="GO:0017057">
    <property type="term" value="F:6-phosphogluconolactonase activity"/>
    <property type="evidence" value="ECO:0007669"/>
    <property type="project" value="TreeGrafter"/>
</dbReference>
<dbReference type="EMBL" id="FUWH01000002">
    <property type="protein sequence ID" value="SJZ48588.1"/>
    <property type="molecule type" value="Genomic_DNA"/>
</dbReference>
<dbReference type="PANTHER" id="PTHR30344">
    <property type="entry name" value="6-PHOSPHOGLUCONOLACTONASE-RELATED"/>
    <property type="match status" value="1"/>
</dbReference>
<comment type="similarity">
    <text evidence="1">Belongs to the cycloisomerase 2 family.</text>
</comment>
<evidence type="ECO:0000256" key="1">
    <source>
        <dbReference type="ARBA" id="ARBA00005564"/>
    </source>
</evidence>
<keyword evidence="5" id="KW-1185">Reference proteome</keyword>
<dbReference type="InterPro" id="IPR050282">
    <property type="entry name" value="Cycloisomerase_2"/>
</dbReference>
<dbReference type="FunFam" id="2.130.10.10:FF:000306">
    <property type="entry name" value="3-carboxymuconate cyclase"/>
    <property type="match status" value="1"/>
</dbReference>
<dbReference type="Proteomes" id="UP000190888">
    <property type="component" value="Unassembled WGS sequence"/>
</dbReference>
<dbReference type="InterPro" id="IPR011048">
    <property type="entry name" value="Haem_d1_sf"/>
</dbReference>
<dbReference type="InterPro" id="IPR019405">
    <property type="entry name" value="Lactonase_7-beta_prop"/>
</dbReference>
<accession>A0A1T4L1W4</accession>